<feature type="transmembrane region" description="Helical" evidence="1">
    <location>
        <begin position="177"/>
        <end position="201"/>
    </location>
</feature>
<dbReference type="RefSeq" id="WP_075417731.1">
    <property type="nucleotide sequence ID" value="NZ_MSKL01000009.1"/>
</dbReference>
<evidence type="ECO:0008006" key="4">
    <source>
        <dbReference type="Google" id="ProtNLM"/>
    </source>
</evidence>
<evidence type="ECO:0000313" key="2">
    <source>
        <dbReference type="EMBL" id="OLO50152.1"/>
    </source>
</evidence>
<dbReference type="OrthoDB" id="149032at2"/>
<reference evidence="2 3" key="1">
    <citation type="submission" date="2016-12" db="EMBL/GenBank/DDBJ databases">
        <title>Genomic comparison of strains in the 'Actinomyces naeslundii' group.</title>
        <authorList>
            <person name="Mughal S.R."/>
            <person name="Do T."/>
            <person name="Gilbert S.C."/>
            <person name="Witherden E.A."/>
            <person name="Didelot X."/>
            <person name="Beighton D."/>
        </authorList>
    </citation>
    <scope>NUCLEOTIDE SEQUENCE [LARGE SCALE GENOMIC DNA]</scope>
    <source>
        <strain evidence="2 3">P6N</strain>
    </source>
</reference>
<keyword evidence="1" id="KW-1133">Transmembrane helix</keyword>
<dbReference type="Proteomes" id="UP000186394">
    <property type="component" value="Unassembled WGS sequence"/>
</dbReference>
<sequence>MTWTGVRTIMVLELRQRVRATRWRIMLGIWLAVLVLLCGGLVITVEVLMPNSSSTEYLLSLYDLVVCFVLGIGLIVAPTLSATSINGDRADATLALLQATALRSQEIVVGKLLAAWVAAIAFLGVATPFLILLTVAGGSHWLGLLAHLVILVFTLGAVCAIGLGFSGLTARPSASAVLTYLVVAALTVGTPLATAISASLVTGPQTVVTYRVDYDDSSDEKVVCEPEPEIRTHDVTRTDWIWWMLAPNPFVALGDATAHAPQQPASASFGDPASLLSLTGQGVDFMRNPQPERVVRNYCEDRKDSFDHPSSSRSSRDDGGPLARHLAFWPASIVVLMALGAGGVVTASRRLRVPAGRLPRGVRLA</sequence>
<evidence type="ECO:0000313" key="3">
    <source>
        <dbReference type="Proteomes" id="UP000186394"/>
    </source>
</evidence>
<comment type="caution">
    <text evidence="2">The sequence shown here is derived from an EMBL/GenBank/DDBJ whole genome shotgun (WGS) entry which is preliminary data.</text>
</comment>
<dbReference type="PANTHER" id="PTHR43471">
    <property type="entry name" value="ABC TRANSPORTER PERMEASE"/>
    <property type="match status" value="1"/>
</dbReference>
<evidence type="ECO:0000256" key="1">
    <source>
        <dbReference type="SAM" id="Phobius"/>
    </source>
</evidence>
<accession>A0A1Q8VPY6</accession>
<proteinExistence type="predicted"/>
<name>A0A1Q8VPY6_9ACTO</name>
<feature type="transmembrane region" description="Helical" evidence="1">
    <location>
        <begin position="141"/>
        <end position="165"/>
    </location>
</feature>
<feature type="transmembrane region" description="Helical" evidence="1">
    <location>
        <begin position="57"/>
        <end position="80"/>
    </location>
</feature>
<organism evidence="2 3">
    <name type="scientific">Actinomyces oris</name>
    <dbReference type="NCBI Taxonomy" id="544580"/>
    <lineage>
        <taxon>Bacteria</taxon>
        <taxon>Bacillati</taxon>
        <taxon>Actinomycetota</taxon>
        <taxon>Actinomycetes</taxon>
        <taxon>Actinomycetales</taxon>
        <taxon>Actinomycetaceae</taxon>
        <taxon>Actinomyces</taxon>
    </lineage>
</organism>
<dbReference type="Pfam" id="PF12679">
    <property type="entry name" value="ABC2_membrane_2"/>
    <property type="match status" value="1"/>
</dbReference>
<dbReference type="EMBL" id="MSKL01000009">
    <property type="protein sequence ID" value="OLO50152.1"/>
    <property type="molecule type" value="Genomic_DNA"/>
</dbReference>
<keyword evidence="1" id="KW-0472">Membrane</keyword>
<keyword evidence="1" id="KW-0812">Transmembrane</keyword>
<feature type="transmembrane region" description="Helical" evidence="1">
    <location>
        <begin position="112"/>
        <end position="135"/>
    </location>
</feature>
<gene>
    <name evidence="2" type="ORF">BKH28_04855</name>
</gene>
<protein>
    <recommendedName>
        <fullName evidence="4">ABC transporter permease</fullName>
    </recommendedName>
</protein>
<feature type="transmembrane region" description="Helical" evidence="1">
    <location>
        <begin position="326"/>
        <end position="347"/>
    </location>
</feature>
<feature type="transmembrane region" description="Helical" evidence="1">
    <location>
        <begin position="25"/>
        <end position="45"/>
    </location>
</feature>
<dbReference type="AlphaFoldDB" id="A0A1Q8VPY6"/>